<evidence type="ECO:0000256" key="3">
    <source>
        <dbReference type="ARBA" id="ARBA00007171"/>
    </source>
</evidence>
<protein>
    <submittedName>
        <fullName evidence="15">Penicillin-binding protein 2</fullName>
    </submittedName>
</protein>
<name>A0A7S8E775_9CHLR</name>
<evidence type="ECO:0000256" key="4">
    <source>
        <dbReference type="ARBA" id="ARBA00022475"/>
    </source>
</evidence>
<comment type="similarity">
    <text evidence="3">Belongs to the transpeptidase family.</text>
</comment>
<evidence type="ECO:0000256" key="1">
    <source>
        <dbReference type="ARBA" id="ARBA00004167"/>
    </source>
</evidence>
<evidence type="ECO:0000259" key="13">
    <source>
        <dbReference type="Pfam" id="PF00905"/>
    </source>
</evidence>
<keyword evidence="5 12" id="KW-0812">Transmembrane</keyword>
<evidence type="ECO:0000313" key="16">
    <source>
        <dbReference type="Proteomes" id="UP000594468"/>
    </source>
</evidence>
<feature type="domain" description="Penicillin-binding protein transpeptidase" evidence="13">
    <location>
        <begin position="291"/>
        <end position="530"/>
    </location>
</feature>
<accession>A0A7S8E775</accession>
<dbReference type="GO" id="GO:0009252">
    <property type="term" value="P:peptidoglycan biosynthetic process"/>
    <property type="evidence" value="ECO:0007669"/>
    <property type="project" value="UniProtKB-KW"/>
</dbReference>
<evidence type="ECO:0000256" key="6">
    <source>
        <dbReference type="ARBA" id="ARBA00022960"/>
    </source>
</evidence>
<sequence length="798" mass="87423">MKRLLPFQGWRLYFFQGIVIALFLVFSLRLYQLQFIDYETYEADANENRLSALPLSTSRGVIRDRDGTRLAFNVPAYNVTIVPAELPSDEDTVLEIYNKLSALVGVPPTAEIARSEGNDVISIEEMVQTGEGFRPFSPVTIATDVPRRVMIEILEDRIFMPGVDIQTVSVREYPTGATTAHIIGYMGPIAEDEAAELREQGYDPAYDRIGYEGIERYLQSELAGARGEELREVDVAGEVINVIERRESEPGQSVRLTIDTDLQAAAETALLRMLQYRNENPQGWKGLSNQGVVVALNPQTGEVLALVSWPTFDNTRFARSIDYEYYLDITADPARPLVNNAIKGLYPPGSVFKLITAAGVAEENVIDPMQNLRDEGSLLLENRYAPNDPAAAQRFVCWLPGGHGSVNLIESIAWSCDVYFYQVGGGNSNISESVLKSGGLGIDGLFRYATATGIGSELGIELPFENPGRMPDPDWKRRNYGQAWSTGDTYNAAFGQGYVTVTPLQLASQVASLINGGTLYQPTLIREFLDEEGNVLNPFEPMVLRSVNLDNVPANEPLTLLMVEDMLLKGPSSLSCICESTSDFYDPARCDPEGYRNTVNVGDTFAPVEREYKVHIPYNYNFTSAVCQPVRFPPTISPYDPAFVSTESLGYVRQGTLEAVYGEGGTASAAALDYTIVAGKTGTAEYCDDIARPLGYCVQGSWPAHAWYAGYAPFEDPEILIVAFVYNGGEGSSVALPVVRETMDAYFQLKNNAAAGQDREIDLGDLITPTDTTNTTTGPTETTSDTSSIDTAPTDTAP</sequence>
<dbReference type="Proteomes" id="UP000594468">
    <property type="component" value="Chromosome"/>
</dbReference>
<dbReference type="PANTHER" id="PTHR30627">
    <property type="entry name" value="PEPTIDOGLYCAN D,D-TRANSPEPTIDASE"/>
    <property type="match status" value="1"/>
</dbReference>
<dbReference type="PANTHER" id="PTHR30627:SF2">
    <property type="entry name" value="PEPTIDOGLYCAN D,D-TRANSPEPTIDASE MRDA"/>
    <property type="match status" value="1"/>
</dbReference>
<comment type="subcellular location">
    <subcellularLocation>
        <location evidence="2">Cell membrane</location>
    </subcellularLocation>
    <subcellularLocation>
        <location evidence="1">Membrane</location>
        <topology evidence="1">Single-pass membrane protein</topology>
    </subcellularLocation>
</comment>
<feature type="transmembrane region" description="Helical" evidence="12">
    <location>
        <begin position="12"/>
        <end position="31"/>
    </location>
</feature>
<feature type="domain" description="Penicillin-binding protein transpeptidase" evidence="13">
    <location>
        <begin position="649"/>
        <end position="744"/>
    </location>
</feature>
<evidence type="ECO:0000256" key="10">
    <source>
        <dbReference type="ARBA" id="ARBA00023316"/>
    </source>
</evidence>
<dbReference type="KEGG" id="pmet:G4Y79_18290"/>
<evidence type="ECO:0000256" key="9">
    <source>
        <dbReference type="ARBA" id="ARBA00023136"/>
    </source>
</evidence>
<evidence type="ECO:0000256" key="7">
    <source>
        <dbReference type="ARBA" id="ARBA00022984"/>
    </source>
</evidence>
<dbReference type="InterPro" id="IPR036138">
    <property type="entry name" value="PBP_dimer_sf"/>
</dbReference>
<dbReference type="GO" id="GO:0008360">
    <property type="term" value="P:regulation of cell shape"/>
    <property type="evidence" value="ECO:0007669"/>
    <property type="project" value="UniProtKB-KW"/>
</dbReference>
<dbReference type="InterPro" id="IPR005311">
    <property type="entry name" value="PBP_dimer"/>
</dbReference>
<evidence type="ECO:0000313" key="15">
    <source>
        <dbReference type="EMBL" id="QPC81624.1"/>
    </source>
</evidence>
<feature type="region of interest" description="Disordered" evidence="11">
    <location>
        <begin position="760"/>
        <end position="798"/>
    </location>
</feature>
<proteinExistence type="inferred from homology"/>
<keyword evidence="8 12" id="KW-1133">Transmembrane helix</keyword>
<dbReference type="Pfam" id="PF03717">
    <property type="entry name" value="PBP_dimer"/>
    <property type="match status" value="1"/>
</dbReference>
<evidence type="ECO:0000256" key="11">
    <source>
        <dbReference type="SAM" id="MobiDB-lite"/>
    </source>
</evidence>
<dbReference type="Gene3D" id="3.40.710.10">
    <property type="entry name" value="DD-peptidase/beta-lactamase superfamily"/>
    <property type="match status" value="2"/>
</dbReference>
<evidence type="ECO:0000256" key="8">
    <source>
        <dbReference type="ARBA" id="ARBA00022989"/>
    </source>
</evidence>
<dbReference type="SUPFAM" id="SSF56601">
    <property type="entry name" value="beta-lactamase/transpeptidase-like"/>
    <property type="match status" value="1"/>
</dbReference>
<feature type="compositionally biased region" description="Low complexity" evidence="11">
    <location>
        <begin position="768"/>
        <end position="798"/>
    </location>
</feature>
<evidence type="ECO:0000259" key="14">
    <source>
        <dbReference type="Pfam" id="PF03717"/>
    </source>
</evidence>
<dbReference type="EMBL" id="CP062983">
    <property type="protein sequence ID" value="QPC81624.1"/>
    <property type="molecule type" value="Genomic_DNA"/>
</dbReference>
<keyword evidence="9 12" id="KW-0472">Membrane</keyword>
<keyword evidence="16" id="KW-1185">Reference proteome</keyword>
<keyword evidence="4" id="KW-1003">Cell membrane</keyword>
<keyword evidence="10" id="KW-0961">Cell wall biogenesis/degradation</keyword>
<reference evidence="15 16" key="1">
    <citation type="submission" date="2020-02" db="EMBL/GenBank/DDBJ databases">
        <authorList>
            <person name="Zheng R.K."/>
            <person name="Sun C.M."/>
        </authorList>
    </citation>
    <scope>NUCLEOTIDE SEQUENCE [LARGE SCALE GENOMIC DNA]</scope>
    <source>
        <strain evidence="16">rifampicinis</strain>
    </source>
</reference>
<dbReference type="InterPro" id="IPR001460">
    <property type="entry name" value="PCN-bd_Tpept"/>
</dbReference>
<gene>
    <name evidence="15" type="ORF">G4Y79_18290</name>
</gene>
<keyword evidence="6" id="KW-0133">Cell shape</keyword>
<organism evidence="15 16">
    <name type="scientific">Phototrophicus methaneseepsis</name>
    <dbReference type="NCBI Taxonomy" id="2710758"/>
    <lineage>
        <taxon>Bacteria</taxon>
        <taxon>Bacillati</taxon>
        <taxon>Chloroflexota</taxon>
        <taxon>Candidatus Thermofontia</taxon>
        <taxon>Phototrophicales</taxon>
        <taxon>Phototrophicaceae</taxon>
        <taxon>Phototrophicus</taxon>
    </lineage>
</organism>
<dbReference type="Gene3D" id="3.90.1310.10">
    <property type="entry name" value="Penicillin-binding protein 2a (Domain 2)"/>
    <property type="match status" value="1"/>
</dbReference>
<dbReference type="InterPro" id="IPR012338">
    <property type="entry name" value="Beta-lactam/transpept-like"/>
</dbReference>
<dbReference type="InterPro" id="IPR050515">
    <property type="entry name" value="Beta-lactam/transpept"/>
</dbReference>
<evidence type="ECO:0000256" key="2">
    <source>
        <dbReference type="ARBA" id="ARBA00004236"/>
    </source>
</evidence>
<dbReference type="RefSeq" id="WP_195169695.1">
    <property type="nucleotide sequence ID" value="NZ_CP062983.1"/>
</dbReference>
<evidence type="ECO:0000256" key="5">
    <source>
        <dbReference type="ARBA" id="ARBA00022692"/>
    </source>
</evidence>
<dbReference type="Pfam" id="PF00905">
    <property type="entry name" value="Transpeptidase"/>
    <property type="match status" value="2"/>
</dbReference>
<dbReference type="GO" id="GO:0005886">
    <property type="term" value="C:plasma membrane"/>
    <property type="evidence" value="ECO:0007669"/>
    <property type="project" value="UniProtKB-SubCell"/>
</dbReference>
<dbReference type="GO" id="GO:0071972">
    <property type="term" value="F:peptidoglycan L,D-transpeptidase activity"/>
    <property type="evidence" value="ECO:0007669"/>
    <property type="project" value="TreeGrafter"/>
</dbReference>
<dbReference type="SUPFAM" id="SSF56519">
    <property type="entry name" value="Penicillin binding protein dimerisation domain"/>
    <property type="match status" value="1"/>
</dbReference>
<dbReference type="GO" id="GO:0008658">
    <property type="term" value="F:penicillin binding"/>
    <property type="evidence" value="ECO:0007669"/>
    <property type="project" value="InterPro"/>
</dbReference>
<dbReference type="GO" id="GO:0071555">
    <property type="term" value="P:cell wall organization"/>
    <property type="evidence" value="ECO:0007669"/>
    <property type="project" value="UniProtKB-KW"/>
</dbReference>
<keyword evidence="7" id="KW-0573">Peptidoglycan synthesis</keyword>
<feature type="domain" description="Penicillin-binding protein dimerisation" evidence="14">
    <location>
        <begin position="57"/>
        <end position="243"/>
    </location>
</feature>
<dbReference type="AlphaFoldDB" id="A0A7S8E775"/>
<evidence type="ECO:0000256" key="12">
    <source>
        <dbReference type="SAM" id="Phobius"/>
    </source>
</evidence>